<evidence type="ECO:0008006" key="4">
    <source>
        <dbReference type="Google" id="ProtNLM"/>
    </source>
</evidence>
<dbReference type="STRING" id="1912961.BU204_05800"/>
<feature type="transmembrane region" description="Helical" evidence="1">
    <location>
        <begin position="258"/>
        <end position="279"/>
    </location>
</feature>
<dbReference type="InterPro" id="IPR010640">
    <property type="entry name" value="Low_temperature_requirement_A"/>
</dbReference>
<dbReference type="OrthoDB" id="7698234at2"/>
<feature type="transmembrane region" description="Helical" evidence="1">
    <location>
        <begin position="20"/>
        <end position="39"/>
    </location>
</feature>
<feature type="transmembrane region" description="Helical" evidence="1">
    <location>
        <begin position="45"/>
        <end position="66"/>
    </location>
</feature>
<feature type="transmembrane region" description="Helical" evidence="1">
    <location>
        <begin position="299"/>
        <end position="316"/>
    </location>
</feature>
<name>A0A1Q8CVU6_9PSEU</name>
<sequence length="385" mass="40127">MTTTRVPTGPAEKVRSLELFFDLVFVFAITQIAAVLTAAPTGTGLARVTVLLAVVWWMYGGYAWLTNALDLDRTRPRLLLLAGMAAYFVMSLAVPRYFEEGPFGLVLGIAYLVVVVVHTAGFLGTSGRGAILRLGPLNLLGAAVLVVAGFLPPDVRLWLALAVVVLHYATPHVVGISGFVVGAGHFVERHGLALIILLGESIIAVGAAATAKGSVTTVVVGSLLALAVSAAMWWLYFDHEDAAGEHALDAMPARRRGLAALLSFGYAYLVMIAGVTVAAVGMKKAVSYLGSPLHDLEPWLLPIGLTGYLLGLAAFRRSLTPSWPWPRLAAAAAVWLCVPAGLLVGGWLELAVAALVLAGTVVAESVRPTPAPTGAPTAAPTAESG</sequence>
<feature type="transmembrane region" description="Helical" evidence="1">
    <location>
        <begin position="217"/>
        <end position="237"/>
    </location>
</feature>
<feature type="transmembrane region" description="Helical" evidence="1">
    <location>
        <begin position="192"/>
        <end position="211"/>
    </location>
</feature>
<dbReference type="RefSeq" id="WP_075124502.1">
    <property type="nucleotide sequence ID" value="NZ_MSIE01000007.1"/>
</dbReference>
<dbReference type="AlphaFoldDB" id="A0A1Q8CVU6"/>
<organism evidence="2 3">
    <name type="scientific">Actinophytocola xanthii</name>
    <dbReference type="NCBI Taxonomy" id="1912961"/>
    <lineage>
        <taxon>Bacteria</taxon>
        <taxon>Bacillati</taxon>
        <taxon>Actinomycetota</taxon>
        <taxon>Actinomycetes</taxon>
        <taxon>Pseudonocardiales</taxon>
        <taxon>Pseudonocardiaceae</taxon>
    </lineage>
</organism>
<evidence type="ECO:0000256" key="1">
    <source>
        <dbReference type="SAM" id="Phobius"/>
    </source>
</evidence>
<keyword evidence="1" id="KW-1133">Transmembrane helix</keyword>
<feature type="transmembrane region" description="Helical" evidence="1">
    <location>
        <begin position="157"/>
        <end position="180"/>
    </location>
</feature>
<keyword evidence="3" id="KW-1185">Reference proteome</keyword>
<feature type="transmembrane region" description="Helical" evidence="1">
    <location>
        <begin position="130"/>
        <end position="151"/>
    </location>
</feature>
<keyword evidence="1" id="KW-0812">Transmembrane</keyword>
<feature type="transmembrane region" description="Helical" evidence="1">
    <location>
        <begin position="104"/>
        <end position="123"/>
    </location>
</feature>
<accession>A0A1Q8CVU6</accession>
<proteinExistence type="predicted"/>
<dbReference type="PANTHER" id="PTHR36840">
    <property type="entry name" value="BLL5714 PROTEIN"/>
    <property type="match status" value="1"/>
</dbReference>
<comment type="caution">
    <text evidence="2">The sequence shown here is derived from an EMBL/GenBank/DDBJ whole genome shotgun (WGS) entry which is preliminary data.</text>
</comment>
<reference evidence="2 3" key="1">
    <citation type="submission" date="2016-12" db="EMBL/GenBank/DDBJ databases">
        <title>The draft genome sequence of Actinophytocola sp. 11-183.</title>
        <authorList>
            <person name="Wang W."/>
            <person name="Yuan L."/>
        </authorList>
    </citation>
    <scope>NUCLEOTIDE SEQUENCE [LARGE SCALE GENOMIC DNA]</scope>
    <source>
        <strain evidence="2 3">11-183</strain>
    </source>
</reference>
<dbReference type="Proteomes" id="UP000185596">
    <property type="component" value="Unassembled WGS sequence"/>
</dbReference>
<feature type="transmembrane region" description="Helical" evidence="1">
    <location>
        <begin position="328"/>
        <end position="348"/>
    </location>
</feature>
<evidence type="ECO:0000313" key="2">
    <source>
        <dbReference type="EMBL" id="OLF18475.1"/>
    </source>
</evidence>
<keyword evidence="1" id="KW-0472">Membrane</keyword>
<evidence type="ECO:0000313" key="3">
    <source>
        <dbReference type="Proteomes" id="UP000185596"/>
    </source>
</evidence>
<dbReference type="EMBL" id="MSIE01000007">
    <property type="protein sequence ID" value="OLF18475.1"/>
    <property type="molecule type" value="Genomic_DNA"/>
</dbReference>
<protein>
    <recommendedName>
        <fullName evidence="4">Low temperature requirement protein A</fullName>
    </recommendedName>
</protein>
<gene>
    <name evidence="2" type="ORF">BU204_05800</name>
</gene>
<dbReference type="Pfam" id="PF06772">
    <property type="entry name" value="LtrA"/>
    <property type="match status" value="1"/>
</dbReference>
<feature type="transmembrane region" description="Helical" evidence="1">
    <location>
        <begin position="78"/>
        <end position="98"/>
    </location>
</feature>
<dbReference type="PANTHER" id="PTHR36840:SF1">
    <property type="entry name" value="BLL5714 PROTEIN"/>
    <property type="match status" value="1"/>
</dbReference>